<evidence type="ECO:0000256" key="4">
    <source>
        <dbReference type="ARBA" id="ARBA00022801"/>
    </source>
</evidence>
<dbReference type="FunFam" id="2.40.70.10:FF:000033">
    <property type="entry name" value="Aspartyl protease family protein"/>
    <property type="match status" value="1"/>
</dbReference>
<gene>
    <name evidence="8" type="ORF">FSB_LOCUS15699</name>
</gene>
<dbReference type="AlphaFoldDB" id="A0A2N9FA86"/>
<sequence>MAGLSFNLFLLSCFPTFALLCFTTTAFTTTPTITKPQRYVTKLIHHDSVHSPYYNPMATISDRARYAIDSSRARLAYLRAKAQGFSLATDDVRAGVIAKTTSTGFLANISIGEPPSPQLLIMDTGSSLSWTQCQPCSNMCFPQAVPVFDPSKSSTFMRAPCSSAACLASLSNQCDKSGCIFKQEYAGGTIITGLLATEKLTFETSDEGTISVSNIDFGCANNVSGIGGQCSGILGLGSYQVSLASQLGSKFSYCFGSIRDPQYSYNQLIFGDGTKVEGPSTPLEILGGLYFLTLQGISVAGNLLNISSDAFKRTPSNSGHIVPSSHGGVIIDSGSTYTVLTRGGFDPLNAEVRSLTSGLPGGAEGSTTSAPCYTGIINRDLAWFPMVTFHFANGVDLDLDVESMFFQVGANEFCMAVLPSDIDDVSIIGVLAQQGYNVAYDLRARTLSLQRIGCELLEG</sequence>
<evidence type="ECO:0000256" key="3">
    <source>
        <dbReference type="ARBA" id="ARBA00022750"/>
    </source>
</evidence>
<proteinExistence type="inferred from homology"/>
<dbReference type="Pfam" id="PF14541">
    <property type="entry name" value="TAXi_C"/>
    <property type="match status" value="1"/>
</dbReference>
<feature type="signal peptide" evidence="6">
    <location>
        <begin position="1"/>
        <end position="18"/>
    </location>
</feature>
<dbReference type="InterPro" id="IPR034161">
    <property type="entry name" value="Pepsin-like_plant"/>
</dbReference>
<evidence type="ECO:0000256" key="2">
    <source>
        <dbReference type="ARBA" id="ARBA00022670"/>
    </source>
</evidence>
<dbReference type="PROSITE" id="PS51767">
    <property type="entry name" value="PEPTIDASE_A1"/>
    <property type="match status" value="1"/>
</dbReference>
<keyword evidence="4" id="KW-0378">Hydrolase</keyword>
<dbReference type="Pfam" id="PF14543">
    <property type="entry name" value="TAXi_N"/>
    <property type="match status" value="1"/>
</dbReference>
<feature type="chain" id="PRO_5014667019" description="Peptidase A1 domain-containing protein" evidence="6">
    <location>
        <begin position="19"/>
        <end position="459"/>
    </location>
</feature>
<dbReference type="GO" id="GO:0005576">
    <property type="term" value="C:extracellular region"/>
    <property type="evidence" value="ECO:0007669"/>
    <property type="project" value="TreeGrafter"/>
</dbReference>
<name>A0A2N9FA86_FAGSY</name>
<protein>
    <recommendedName>
        <fullName evidence="7">Peptidase A1 domain-containing protein</fullName>
    </recommendedName>
</protein>
<dbReference type="GO" id="GO:0006508">
    <property type="term" value="P:proteolysis"/>
    <property type="evidence" value="ECO:0007669"/>
    <property type="project" value="UniProtKB-KW"/>
</dbReference>
<reference evidence="8" key="1">
    <citation type="submission" date="2018-02" db="EMBL/GenBank/DDBJ databases">
        <authorList>
            <person name="Cohen D.B."/>
            <person name="Kent A.D."/>
        </authorList>
    </citation>
    <scope>NUCLEOTIDE SEQUENCE</scope>
</reference>
<dbReference type="GO" id="GO:0004190">
    <property type="term" value="F:aspartic-type endopeptidase activity"/>
    <property type="evidence" value="ECO:0007669"/>
    <property type="project" value="UniProtKB-KW"/>
</dbReference>
<feature type="domain" description="Peptidase A1" evidence="7">
    <location>
        <begin position="105"/>
        <end position="450"/>
    </location>
</feature>
<dbReference type="InterPro" id="IPR001969">
    <property type="entry name" value="Aspartic_peptidase_AS"/>
</dbReference>
<keyword evidence="2" id="KW-0645">Protease</keyword>
<dbReference type="InterPro" id="IPR032861">
    <property type="entry name" value="TAXi_N"/>
</dbReference>
<dbReference type="SUPFAM" id="SSF50630">
    <property type="entry name" value="Acid proteases"/>
    <property type="match status" value="1"/>
</dbReference>
<keyword evidence="6" id="KW-0732">Signal</keyword>
<accession>A0A2N9FA86</accession>
<dbReference type="PANTHER" id="PTHR47967:SF14">
    <property type="entry name" value="EUKARYOTIC ASPARTYL PROTEASE FAMILY PROTEIN"/>
    <property type="match status" value="1"/>
</dbReference>
<dbReference type="InterPro" id="IPR033121">
    <property type="entry name" value="PEPTIDASE_A1"/>
</dbReference>
<dbReference type="PROSITE" id="PS00141">
    <property type="entry name" value="ASP_PROTEASE"/>
    <property type="match status" value="1"/>
</dbReference>
<evidence type="ECO:0000313" key="8">
    <source>
        <dbReference type="EMBL" id="SPC87817.1"/>
    </source>
</evidence>
<comment type="similarity">
    <text evidence="1">Belongs to the peptidase A1 family.</text>
</comment>
<dbReference type="InterPro" id="IPR032799">
    <property type="entry name" value="TAXi_C"/>
</dbReference>
<evidence type="ECO:0000256" key="5">
    <source>
        <dbReference type="ARBA" id="ARBA00023180"/>
    </source>
</evidence>
<dbReference type="PANTHER" id="PTHR47967">
    <property type="entry name" value="OS07G0603500 PROTEIN-RELATED"/>
    <property type="match status" value="1"/>
</dbReference>
<keyword evidence="3" id="KW-0064">Aspartyl protease</keyword>
<dbReference type="Gene3D" id="2.40.70.10">
    <property type="entry name" value="Acid Proteases"/>
    <property type="match status" value="2"/>
</dbReference>
<dbReference type="InterPro" id="IPR021109">
    <property type="entry name" value="Peptidase_aspartic_dom_sf"/>
</dbReference>
<evidence type="ECO:0000256" key="6">
    <source>
        <dbReference type="SAM" id="SignalP"/>
    </source>
</evidence>
<evidence type="ECO:0000259" key="7">
    <source>
        <dbReference type="PROSITE" id="PS51767"/>
    </source>
</evidence>
<dbReference type="InterPro" id="IPR051708">
    <property type="entry name" value="Plant_Aspart_Prot_A1"/>
</dbReference>
<dbReference type="CDD" id="cd05476">
    <property type="entry name" value="pepsin_A_like_plant"/>
    <property type="match status" value="1"/>
</dbReference>
<dbReference type="EMBL" id="OIVN01000947">
    <property type="protein sequence ID" value="SPC87817.1"/>
    <property type="molecule type" value="Genomic_DNA"/>
</dbReference>
<evidence type="ECO:0000256" key="1">
    <source>
        <dbReference type="ARBA" id="ARBA00007447"/>
    </source>
</evidence>
<keyword evidence="5" id="KW-0325">Glycoprotein</keyword>
<organism evidence="8">
    <name type="scientific">Fagus sylvatica</name>
    <name type="common">Beechnut</name>
    <dbReference type="NCBI Taxonomy" id="28930"/>
    <lineage>
        <taxon>Eukaryota</taxon>
        <taxon>Viridiplantae</taxon>
        <taxon>Streptophyta</taxon>
        <taxon>Embryophyta</taxon>
        <taxon>Tracheophyta</taxon>
        <taxon>Spermatophyta</taxon>
        <taxon>Magnoliopsida</taxon>
        <taxon>eudicotyledons</taxon>
        <taxon>Gunneridae</taxon>
        <taxon>Pentapetalae</taxon>
        <taxon>rosids</taxon>
        <taxon>fabids</taxon>
        <taxon>Fagales</taxon>
        <taxon>Fagaceae</taxon>
        <taxon>Fagus</taxon>
    </lineage>
</organism>